<dbReference type="OrthoDB" id="414418at2759"/>
<organism evidence="2 3">
    <name type="scientific">Rodentolepis nana</name>
    <name type="common">Dwarf tapeworm</name>
    <name type="synonym">Hymenolepis nana</name>
    <dbReference type="NCBI Taxonomy" id="102285"/>
    <lineage>
        <taxon>Eukaryota</taxon>
        <taxon>Metazoa</taxon>
        <taxon>Spiralia</taxon>
        <taxon>Lophotrochozoa</taxon>
        <taxon>Platyhelminthes</taxon>
        <taxon>Cestoda</taxon>
        <taxon>Eucestoda</taxon>
        <taxon>Cyclophyllidea</taxon>
        <taxon>Hymenolepididae</taxon>
        <taxon>Rodentolepis</taxon>
    </lineage>
</organism>
<protein>
    <submittedName>
        <fullName evidence="2">Uncharacterized protein</fullName>
    </submittedName>
</protein>
<feature type="compositionally biased region" description="Low complexity" evidence="1">
    <location>
        <begin position="20"/>
        <end position="39"/>
    </location>
</feature>
<evidence type="ECO:0000313" key="3">
    <source>
        <dbReference type="Proteomes" id="UP000278807"/>
    </source>
</evidence>
<dbReference type="AlphaFoldDB" id="A0A3P7SIP1"/>
<evidence type="ECO:0000256" key="1">
    <source>
        <dbReference type="SAM" id="MobiDB-lite"/>
    </source>
</evidence>
<gene>
    <name evidence="2" type="ORF">HNAJ_LOCUS6784</name>
</gene>
<proteinExistence type="predicted"/>
<keyword evidence="3" id="KW-1185">Reference proteome</keyword>
<reference evidence="2 3" key="1">
    <citation type="submission" date="2018-11" db="EMBL/GenBank/DDBJ databases">
        <authorList>
            <consortium name="Pathogen Informatics"/>
        </authorList>
    </citation>
    <scope>NUCLEOTIDE SEQUENCE [LARGE SCALE GENOMIC DNA]</scope>
</reference>
<dbReference type="Gene3D" id="3.40.50.1240">
    <property type="entry name" value="Phosphoglycerate mutase-like"/>
    <property type="match status" value="1"/>
</dbReference>
<dbReference type="EMBL" id="UZAE01008391">
    <property type="protein sequence ID" value="VDO02644.1"/>
    <property type="molecule type" value="Genomic_DNA"/>
</dbReference>
<dbReference type="Proteomes" id="UP000278807">
    <property type="component" value="Unassembled WGS sequence"/>
</dbReference>
<sequence>MDSCTRSLLRKRFRSGGSGSSSSTSSNGNASGLTNGNNNGGNFISTSNCVGLSDIEELHRRAPVPYCGLLCAVEGSRKWRIEEPPIPSLTHGQNTDFDWRQFHGSSIYSFGFR</sequence>
<evidence type="ECO:0000313" key="2">
    <source>
        <dbReference type="EMBL" id="VDO02644.1"/>
    </source>
</evidence>
<dbReference type="InterPro" id="IPR029033">
    <property type="entry name" value="His_PPase_superfam"/>
</dbReference>
<name>A0A3P7SIP1_RODNA</name>
<accession>A0A3P7SIP1</accession>
<feature type="region of interest" description="Disordered" evidence="1">
    <location>
        <begin position="1"/>
        <end position="39"/>
    </location>
</feature>